<dbReference type="Proteomes" id="UP001451606">
    <property type="component" value="Chromosome"/>
</dbReference>
<evidence type="ECO:0000313" key="5">
    <source>
        <dbReference type="Proteomes" id="UP001451606"/>
    </source>
</evidence>
<dbReference type="EMBL" id="CP133772">
    <property type="protein sequence ID" value="WYY00536.1"/>
    <property type="molecule type" value="Genomic_DNA"/>
</dbReference>
<evidence type="ECO:0000256" key="1">
    <source>
        <dbReference type="ARBA" id="ARBA00022679"/>
    </source>
</evidence>
<dbReference type="AlphaFoldDB" id="A0AAX4NGD9"/>
<evidence type="ECO:0000259" key="3">
    <source>
        <dbReference type="Pfam" id="PF02749"/>
    </source>
</evidence>
<accession>A0AAX4NGD9</accession>
<protein>
    <submittedName>
        <fullName evidence="4">Nicotinate phosphoribosyltransferase</fullName>
        <ecNumber evidence="4">6.3.4.21</ecNumber>
    </submittedName>
</protein>
<keyword evidence="4" id="KW-0328">Glycosyltransferase</keyword>
<dbReference type="CDD" id="cd01571">
    <property type="entry name" value="NAPRTase_B"/>
    <property type="match status" value="1"/>
</dbReference>
<proteinExistence type="predicted"/>
<organism evidence="4 5">
    <name type="scientific">Oxyplasma meridianum</name>
    <dbReference type="NCBI Taxonomy" id="3073602"/>
    <lineage>
        <taxon>Archaea</taxon>
        <taxon>Methanobacteriati</taxon>
        <taxon>Thermoplasmatota</taxon>
        <taxon>Thermoplasmata</taxon>
        <taxon>Thermoplasmatales</taxon>
        <taxon>Thermoplasmataceae</taxon>
        <taxon>Oxyplasma</taxon>
    </lineage>
</organism>
<dbReference type="InterPro" id="IPR013785">
    <property type="entry name" value="Aldolase_TIM"/>
</dbReference>
<feature type="domain" description="Quinolinate phosphoribosyl transferase N-terminal" evidence="3">
    <location>
        <begin position="38"/>
        <end position="135"/>
    </location>
</feature>
<dbReference type="InterPro" id="IPR035809">
    <property type="entry name" value="NAPRTase_arc-type"/>
</dbReference>
<dbReference type="PANTHER" id="PTHR43202:SF1">
    <property type="entry name" value="NICOTINATE PHOSPHORIBOSYLTRANSFERASE"/>
    <property type="match status" value="1"/>
</dbReference>
<keyword evidence="5" id="KW-1185">Reference proteome</keyword>
<dbReference type="InterPro" id="IPR053190">
    <property type="entry name" value="NAPRTase-like"/>
</dbReference>
<dbReference type="GO" id="GO:0009435">
    <property type="term" value="P:NAD+ biosynthetic process"/>
    <property type="evidence" value="ECO:0007669"/>
    <property type="project" value="InterPro"/>
</dbReference>
<dbReference type="SUPFAM" id="SSF54675">
    <property type="entry name" value="Nicotinate/Quinolinate PRTase N-terminal domain-like"/>
    <property type="match status" value="1"/>
</dbReference>
<keyword evidence="1" id="KW-0808">Transferase</keyword>
<feature type="domain" description="Quinolinate phosphoribosyl transferase C-terminal" evidence="2">
    <location>
        <begin position="138"/>
        <end position="325"/>
    </location>
</feature>
<evidence type="ECO:0000259" key="2">
    <source>
        <dbReference type="Pfam" id="PF01729"/>
    </source>
</evidence>
<dbReference type="InterPro" id="IPR022412">
    <property type="entry name" value="Quinolinate_PRibosylTrfase_N"/>
</dbReference>
<dbReference type="SUPFAM" id="SSF51690">
    <property type="entry name" value="Nicotinate/Quinolinate PRTase C-terminal domain-like"/>
    <property type="match status" value="1"/>
</dbReference>
<dbReference type="RefSeq" id="WP_393970871.1">
    <property type="nucleotide sequence ID" value="NZ_CP133772.1"/>
</dbReference>
<dbReference type="NCBIfam" id="NF006415">
    <property type="entry name" value="PRK08662.1"/>
    <property type="match status" value="1"/>
</dbReference>
<dbReference type="GO" id="GO:0004514">
    <property type="term" value="F:nicotinate-nucleotide diphosphorylase (carboxylating) activity"/>
    <property type="evidence" value="ECO:0007669"/>
    <property type="project" value="InterPro"/>
</dbReference>
<dbReference type="InterPro" id="IPR036068">
    <property type="entry name" value="Nicotinate_pribotase-like_C"/>
</dbReference>
<gene>
    <name evidence="4" type="ORF">OXIME_001113</name>
</gene>
<dbReference type="InterPro" id="IPR037128">
    <property type="entry name" value="Quinolinate_PRibosylTase_N_sf"/>
</dbReference>
<dbReference type="Pfam" id="PF01729">
    <property type="entry name" value="QRPTase_C"/>
    <property type="match status" value="1"/>
</dbReference>
<dbReference type="Pfam" id="PF02749">
    <property type="entry name" value="QRPTase_N"/>
    <property type="match status" value="1"/>
</dbReference>
<name>A0AAX4NGD9_9ARCH</name>
<dbReference type="KEGG" id="omr:OXIME_001113"/>
<dbReference type="EC" id="6.3.4.21" evidence="4"/>
<dbReference type="GeneID" id="95967850"/>
<dbReference type="Gene3D" id="3.90.1170.20">
    <property type="entry name" value="Quinolinate phosphoribosyl transferase, N-terminal domain"/>
    <property type="match status" value="1"/>
</dbReference>
<dbReference type="GO" id="GO:0004516">
    <property type="term" value="F:nicotinate phosphoribosyltransferase activity"/>
    <property type="evidence" value="ECO:0007669"/>
    <property type="project" value="UniProtKB-EC"/>
</dbReference>
<dbReference type="PANTHER" id="PTHR43202">
    <property type="entry name" value="NICOTINATE-NUCLEOTIDE PYROPHOSPHORYLASE"/>
    <property type="match status" value="1"/>
</dbReference>
<keyword evidence="4" id="KW-0436">Ligase</keyword>
<dbReference type="Gene3D" id="3.20.20.70">
    <property type="entry name" value="Aldolase class I"/>
    <property type="match status" value="1"/>
</dbReference>
<dbReference type="InterPro" id="IPR002638">
    <property type="entry name" value="Quinolinate_PRibosylTrfase_C"/>
</dbReference>
<evidence type="ECO:0000313" key="4">
    <source>
        <dbReference type="EMBL" id="WYY00536.1"/>
    </source>
</evidence>
<sequence>MAGVKVNIAVPEKNGISENTYRFNTATDKQIKEGLASDVYFTRTLNEVKKSDSDKTVAAEITVSGPLGGWFAFCGLDEVIDLLKGLDVDLYSIPEGSMIPPKDDRGIPVPVMRMEGKYSEFGKFETSLLGFICQATGICTYSTRIKAILGETPFFSFGIRRMHPAISPMIDRAAYIGGAAGVSGILGAQLIGQDPVGTMPHALSLLVGDDSAWKLSASDTMEGQKKVLLIDTFMDEKFAAIKAAESINGLGYIRLDTPSSRRGNFASIVREVRWELNLRGFKAVKIMVSGGLNVDNISELKEAGAEAFGIGTSISSAKPYDFAMDIVEIGGKPLTKRGKYSGKKDLYRCEKCGSVRVEPESQHEYQCSCGSTVPNLIRPILKHGTLVHKRENVQEIRNRCMKDLAGVASLKQ</sequence>
<reference evidence="4 5" key="1">
    <citation type="submission" date="2023-09" db="EMBL/GenBank/DDBJ databases">
        <authorList>
            <person name="Golyshina O.V."/>
            <person name="Lunev E.A."/>
            <person name="Bargiela R."/>
            <person name="Gaines M.C."/>
            <person name="Daum B."/>
            <person name="Bale N.J."/>
            <person name="Koenen M."/>
            <person name="Sinninghe Damst J.S."/>
            <person name="Yakimov M."/>
            <person name="Golyshin P.N."/>
        </authorList>
    </citation>
    <scope>NUCLEOTIDE SEQUENCE [LARGE SCALE GENOMIC DNA]</scope>
    <source>
        <strain evidence="4 5">M1</strain>
    </source>
</reference>